<accession>A0ACC0L3K2</accession>
<protein>
    <submittedName>
        <fullName evidence="1">Uncharacterized protein</fullName>
    </submittedName>
</protein>
<evidence type="ECO:0000313" key="2">
    <source>
        <dbReference type="Proteomes" id="UP001062846"/>
    </source>
</evidence>
<comment type="caution">
    <text evidence="1">The sequence shown here is derived from an EMBL/GenBank/DDBJ whole genome shotgun (WGS) entry which is preliminary data.</text>
</comment>
<reference evidence="1" key="1">
    <citation type="submission" date="2022-02" db="EMBL/GenBank/DDBJ databases">
        <title>Plant Genome Project.</title>
        <authorList>
            <person name="Zhang R.-G."/>
        </authorList>
    </citation>
    <scope>NUCLEOTIDE SEQUENCE</scope>
    <source>
        <strain evidence="1">AT1</strain>
    </source>
</reference>
<dbReference type="EMBL" id="CM046400">
    <property type="protein sequence ID" value="KAI8523289.1"/>
    <property type="molecule type" value="Genomic_DNA"/>
</dbReference>
<organism evidence="1 2">
    <name type="scientific">Rhododendron molle</name>
    <name type="common">Chinese azalea</name>
    <name type="synonym">Azalea mollis</name>
    <dbReference type="NCBI Taxonomy" id="49168"/>
    <lineage>
        <taxon>Eukaryota</taxon>
        <taxon>Viridiplantae</taxon>
        <taxon>Streptophyta</taxon>
        <taxon>Embryophyta</taxon>
        <taxon>Tracheophyta</taxon>
        <taxon>Spermatophyta</taxon>
        <taxon>Magnoliopsida</taxon>
        <taxon>eudicotyledons</taxon>
        <taxon>Gunneridae</taxon>
        <taxon>Pentapetalae</taxon>
        <taxon>asterids</taxon>
        <taxon>Ericales</taxon>
        <taxon>Ericaceae</taxon>
        <taxon>Ericoideae</taxon>
        <taxon>Rhodoreae</taxon>
        <taxon>Rhododendron</taxon>
    </lineage>
</organism>
<proteinExistence type="predicted"/>
<evidence type="ECO:0000313" key="1">
    <source>
        <dbReference type="EMBL" id="KAI8523289.1"/>
    </source>
</evidence>
<gene>
    <name evidence="1" type="ORF">RHMOL_Rhmol13G0061600</name>
</gene>
<sequence>MFQTSIVDPGRKSRFDQDFERMYLRQRNAQSLAHVHQITERCRQIKPVDQTGKLPVNHLRPKCNTGAHPSARAERNILELLSSEPDINTLAQKPLWFELVRFRPHSRVIVL</sequence>
<name>A0ACC0L3K2_RHOML</name>
<keyword evidence="2" id="KW-1185">Reference proteome</keyword>
<dbReference type="Proteomes" id="UP001062846">
    <property type="component" value="Chromosome 13"/>
</dbReference>